<keyword evidence="5" id="KW-1185">Reference proteome</keyword>
<dbReference type="PIRSF" id="PIRSF002825">
    <property type="entry name" value="CfbpA"/>
    <property type="match status" value="1"/>
</dbReference>
<feature type="binding site" evidence="3">
    <location>
        <position position="229"/>
    </location>
    <ligand>
        <name>Fe cation</name>
        <dbReference type="ChEBI" id="CHEBI:24875"/>
    </ligand>
</feature>
<dbReference type="SUPFAM" id="SSF53850">
    <property type="entry name" value="Periplasmic binding protein-like II"/>
    <property type="match status" value="1"/>
</dbReference>
<evidence type="ECO:0000313" key="5">
    <source>
        <dbReference type="Proteomes" id="UP000237350"/>
    </source>
</evidence>
<feature type="binding site" evidence="3">
    <location>
        <position position="230"/>
    </location>
    <ligand>
        <name>Fe cation</name>
        <dbReference type="ChEBI" id="CHEBI:24875"/>
    </ligand>
</feature>
<dbReference type="InterPro" id="IPR026045">
    <property type="entry name" value="Ferric-bd"/>
</dbReference>
<dbReference type="GO" id="GO:0046872">
    <property type="term" value="F:metal ion binding"/>
    <property type="evidence" value="ECO:0007669"/>
    <property type="project" value="UniProtKB-KW"/>
</dbReference>
<keyword evidence="3" id="KW-0479">Metal-binding</keyword>
<organism evidence="4 5">
    <name type="scientific">Alkalispirochaeta sphaeroplastigenens</name>
    <dbReference type="NCBI Taxonomy" id="1187066"/>
    <lineage>
        <taxon>Bacteria</taxon>
        <taxon>Pseudomonadati</taxon>
        <taxon>Spirochaetota</taxon>
        <taxon>Spirochaetia</taxon>
        <taxon>Spirochaetales</taxon>
        <taxon>Spirochaetaceae</taxon>
        <taxon>Alkalispirochaeta</taxon>
    </lineage>
</organism>
<dbReference type="Proteomes" id="UP000237350">
    <property type="component" value="Unassembled WGS sequence"/>
</dbReference>
<dbReference type="Pfam" id="PF13343">
    <property type="entry name" value="SBP_bac_6"/>
    <property type="match status" value="1"/>
</dbReference>
<dbReference type="EMBL" id="LPWH01000052">
    <property type="protein sequence ID" value="POR03607.1"/>
    <property type="molecule type" value="Genomic_DNA"/>
</dbReference>
<accession>A0A2S4JVP9</accession>
<comment type="caution">
    <text evidence="4">The sequence shown here is derived from an EMBL/GenBank/DDBJ whole genome shotgun (WGS) entry which is preliminary data.</text>
</comment>
<dbReference type="CDD" id="cd13543">
    <property type="entry name" value="PBP2_Fbp"/>
    <property type="match status" value="1"/>
</dbReference>
<evidence type="ECO:0000256" key="1">
    <source>
        <dbReference type="ARBA" id="ARBA00008520"/>
    </source>
</evidence>
<dbReference type="PANTHER" id="PTHR30006:SF15">
    <property type="entry name" value="IRON-UTILIZATION PERIPLASMIC PROTEIN"/>
    <property type="match status" value="1"/>
</dbReference>
<protein>
    <submittedName>
        <fullName evidence="4">ABC transporter substrate-binding protein</fullName>
    </submittedName>
</protein>
<name>A0A2S4JVP9_9SPIO</name>
<evidence type="ECO:0000313" key="4">
    <source>
        <dbReference type="EMBL" id="POR03607.1"/>
    </source>
</evidence>
<evidence type="ECO:0000256" key="2">
    <source>
        <dbReference type="ARBA" id="ARBA00022729"/>
    </source>
</evidence>
<sequence length="343" mass="37356">MSRRMPRLALALVSAGFLALSTLPLLARGASEQPPSITLYSGRGESLVAPLIEEFTRETGIVVRTRFGGTSELAVLIQEEGTRSPADLFWAQDAGALGALSRRGLFQTLPEDILEGLPGMYRNSSGDWVATSGRARVIAYNPQVLGDTPLPESVFDLTRAEYAGRVAWAPTNGSFQSFLSGMRALHGDEATARWISEMISRDVQSYRNNTAILEALGAGEVALGITNHYYLLRFLAEDPDFPVRQAFFTDGDIGNLVNVAGVGILASARNDSGAEAFLRFLLEKGSQEYFTSHIYEYPVIDGIGRNPRLEPFQRLLQASPNLNLDVLEDLEGTLSIMRRAGAL</sequence>
<dbReference type="AlphaFoldDB" id="A0A2S4JVP9"/>
<comment type="similarity">
    <text evidence="1">Belongs to the bacterial solute-binding protein 1 family.</text>
</comment>
<evidence type="ECO:0000256" key="3">
    <source>
        <dbReference type="PIRSR" id="PIRSR002825-1"/>
    </source>
</evidence>
<keyword evidence="3" id="KW-0408">Iron</keyword>
<proteinExistence type="inferred from homology"/>
<dbReference type="PANTHER" id="PTHR30006">
    <property type="entry name" value="THIAMINE-BINDING PERIPLASMIC PROTEIN-RELATED"/>
    <property type="match status" value="1"/>
</dbReference>
<dbReference type="GO" id="GO:0030288">
    <property type="term" value="C:outer membrane-bounded periplasmic space"/>
    <property type="evidence" value="ECO:0007669"/>
    <property type="project" value="TreeGrafter"/>
</dbReference>
<dbReference type="Gene3D" id="3.40.190.10">
    <property type="entry name" value="Periplasmic binding protein-like II"/>
    <property type="match status" value="2"/>
</dbReference>
<dbReference type="OrthoDB" id="9769319at2"/>
<reference evidence="5" key="1">
    <citation type="submission" date="2015-12" db="EMBL/GenBank/DDBJ databases">
        <authorList>
            <person name="Lodha T.D."/>
            <person name="Chintalapati S."/>
            <person name="Chintalapati V.R."/>
            <person name="Sravanthi T."/>
        </authorList>
    </citation>
    <scope>NUCLEOTIDE SEQUENCE [LARGE SCALE GENOMIC DNA]</scope>
    <source>
        <strain evidence="5">JC133</strain>
    </source>
</reference>
<gene>
    <name evidence="4" type="ORF">AU468_05005</name>
</gene>
<keyword evidence="2" id="KW-0732">Signal</keyword>